<dbReference type="AlphaFoldDB" id="A0A150J133"/>
<accession>A0A150J133</accession>
<dbReference type="Proteomes" id="UP000075398">
    <property type="component" value="Unassembled WGS sequence"/>
</dbReference>
<protein>
    <submittedName>
        <fullName evidence="2">Protochlorophyllide reductase iron-sulfur ATP-binding protein</fullName>
    </submittedName>
</protein>
<dbReference type="STRING" id="1705564.APG08_01038"/>
<dbReference type="GO" id="GO:0005524">
    <property type="term" value="F:ATP binding"/>
    <property type="evidence" value="ECO:0007669"/>
    <property type="project" value="UniProtKB-KW"/>
</dbReference>
<sequence>MESIAVYNQKGGTGKTTTTINLGHSLALTGKKVLIIDIDDQGNDAECLGVKFTKSIYHLLKDEAPFEECILTARKNLDLLPSDETISQVALEMVGWRNRENALKKRLEGIDKKYDYVIIDCQTGLGILNENALNFCQKLLVPVSMEYLSVKGLFKVDRLIYDLREDFQKNLKIDLIVPTFVDERVKRTKEYIEFFESMDHFKNIISPYIRIDTKLSESFAHGKTIFEYSLNSRGAYDYIQLCKRVLEGI</sequence>
<name>A0A150J133_9EURY</name>
<dbReference type="InterPro" id="IPR025669">
    <property type="entry name" value="AAA_dom"/>
</dbReference>
<dbReference type="FunFam" id="3.40.50.300:FF:000285">
    <property type="entry name" value="Sporulation initiation inhibitor Soj"/>
    <property type="match status" value="1"/>
</dbReference>
<gene>
    <name evidence="2" type="ORF">AMQ22_01404</name>
</gene>
<proteinExistence type="predicted"/>
<reference evidence="2 3" key="1">
    <citation type="journal article" date="2016" name="ISME J.">
        <title>Chasing the elusive Euryarchaeota class WSA2: genomes reveal a uniquely fastidious methyl-reducing methanogen.</title>
        <authorList>
            <person name="Nobu M.K."/>
            <person name="Narihiro T."/>
            <person name="Kuroda K."/>
            <person name="Mei R."/>
            <person name="Liu W.T."/>
        </authorList>
    </citation>
    <scope>NUCLEOTIDE SEQUENCE [LARGE SCALE GENOMIC DNA]</scope>
    <source>
        <strain evidence="2">U1lsi0528_Bin055</strain>
    </source>
</reference>
<evidence type="ECO:0000313" key="2">
    <source>
        <dbReference type="EMBL" id="KYC50808.1"/>
    </source>
</evidence>
<dbReference type="PANTHER" id="PTHR13696">
    <property type="entry name" value="P-LOOP CONTAINING NUCLEOSIDE TRIPHOSPHATE HYDROLASE"/>
    <property type="match status" value="1"/>
</dbReference>
<comment type="caution">
    <text evidence="2">The sequence shown here is derived from an EMBL/GenBank/DDBJ whole genome shotgun (WGS) entry which is preliminary data.</text>
</comment>
<dbReference type="Gene3D" id="3.40.50.300">
    <property type="entry name" value="P-loop containing nucleotide triphosphate hydrolases"/>
    <property type="match status" value="1"/>
</dbReference>
<dbReference type="CDD" id="cd02042">
    <property type="entry name" value="ParAB_family"/>
    <property type="match status" value="1"/>
</dbReference>
<evidence type="ECO:0000313" key="3">
    <source>
        <dbReference type="Proteomes" id="UP000075398"/>
    </source>
</evidence>
<organism evidence="2 3">
    <name type="scientific">Candidatus Methanofastidiosum methylothiophilum</name>
    <dbReference type="NCBI Taxonomy" id="1705564"/>
    <lineage>
        <taxon>Archaea</taxon>
        <taxon>Methanobacteriati</taxon>
        <taxon>Methanobacteriota</taxon>
        <taxon>Stenosarchaea group</taxon>
        <taxon>Candidatus Methanofastidiosia</taxon>
        <taxon>Candidatus Methanofastidiosales</taxon>
        <taxon>Candidatus Methanofastidiosaceae</taxon>
        <taxon>Candidatus Methanofastidiosum</taxon>
    </lineage>
</organism>
<evidence type="ECO:0000259" key="1">
    <source>
        <dbReference type="Pfam" id="PF13614"/>
    </source>
</evidence>
<dbReference type="EMBL" id="LNGC01000067">
    <property type="protein sequence ID" value="KYC50808.1"/>
    <property type="molecule type" value="Genomic_DNA"/>
</dbReference>
<dbReference type="InterPro" id="IPR050678">
    <property type="entry name" value="DNA_Partitioning_ATPase"/>
</dbReference>
<keyword evidence="2" id="KW-0547">Nucleotide-binding</keyword>
<dbReference type="InterPro" id="IPR027417">
    <property type="entry name" value="P-loop_NTPase"/>
</dbReference>
<keyword evidence="2" id="KW-0067">ATP-binding</keyword>
<dbReference type="Pfam" id="PF13614">
    <property type="entry name" value="AAA_31"/>
    <property type="match status" value="1"/>
</dbReference>
<feature type="domain" description="AAA" evidence="1">
    <location>
        <begin position="1"/>
        <end position="173"/>
    </location>
</feature>
<dbReference type="PANTHER" id="PTHR13696:SF52">
    <property type="entry name" value="PARA FAMILY PROTEIN CT_582"/>
    <property type="match status" value="1"/>
</dbReference>
<dbReference type="SUPFAM" id="SSF52540">
    <property type="entry name" value="P-loop containing nucleoside triphosphate hydrolases"/>
    <property type="match status" value="1"/>
</dbReference>